<sequence>MRIGELATLVGITTRAIRHYHQLGLLPEPVRRANGYREYGLADAVLLARVRRLTELGLALDEVRRIVADDAGRALADVLAELDDDLARQEAALRERRARLAGLLAQARAGGLPSEGPVSPELTSLLAGLSTPTDSPSAVRDREHLLYLETVVPADQRSALMTVLDDMRTGTSELYALLDALAHLRPDDPQVASAAIALAALLPDGLAAHLPEQHADAASVTYFEDLTPAQAAAIRQALRLLKHRSQAGGG</sequence>
<dbReference type="PANTHER" id="PTHR30204:SF93">
    <property type="entry name" value="HTH MERR-TYPE DOMAIN-CONTAINING PROTEIN"/>
    <property type="match status" value="1"/>
</dbReference>
<dbReference type="GO" id="GO:0003677">
    <property type="term" value="F:DNA binding"/>
    <property type="evidence" value="ECO:0007669"/>
    <property type="project" value="UniProtKB-KW"/>
</dbReference>
<dbReference type="SMART" id="SM00422">
    <property type="entry name" value="HTH_MERR"/>
    <property type="match status" value="1"/>
</dbReference>
<evidence type="ECO:0000313" key="5">
    <source>
        <dbReference type="Proteomes" id="UP000534306"/>
    </source>
</evidence>
<dbReference type="InterPro" id="IPR047057">
    <property type="entry name" value="MerR_fam"/>
</dbReference>
<evidence type="ECO:0000313" key="6">
    <source>
        <dbReference type="Proteomes" id="UP000553957"/>
    </source>
</evidence>
<accession>A0A7Y4L3W4</accession>
<protein>
    <submittedName>
        <fullName evidence="3">DNA-binding transcriptional MerR regulator</fullName>
    </submittedName>
    <submittedName>
        <fullName evidence="4">MerR family transcriptional regulator</fullName>
    </submittedName>
</protein>
<proteinExistence type="predicted"/>
<reference evidence="3 6" key="2">
    <citation type="submission" date="2020-08" db="EMBL/GenBank/DDBJ databases">
        <title>Sequencing the genomes of 1000 actinobacteria strains.</title>
        <authorList>
            <person name="Klenk H.-P."/>
        </authorList>
    </citation>
    <scope>NUCLEOTIDE SEQUENCE [LARGE SCALE GENOMIC DNA]</scope>
    <source>
        <strain evidence="3 6">DSM 15626</strain>
    </source>
</reference>
<keyword evidence="5" id="KW-1185">Reference proteome</keyword>
<keyword evidence="1 3" id="KW-0238">DNA-binding</keyword>
<dbReference type="Proteomes" id="UP000534306">
    <property type="component" value="Unassembled WGS sequence"/>
</dbReference>
<dbReference type="Pfam" id="PF13411">
    <property type="entry name" value="MerR_1"/>
    <property type="match status" value="1"/>
</dbReference>
<dbReference type="AlphaFoldDB" id="A0A7Y4L3W4"/>
<dbReference type="PRINTS" id="PR00040">
    <property type="entry name" value="HTHMERR"/>
</dbReference>
<evidence type="ECO:0000313" key="3">
    <source>
        <dbReference type="EMBL" id="MBB6570700.1"/>
    </source>
</evidence>
<comment type="caution">
    <text evidence="4">The sequence shown here is derived from an EMBL/GenBank/DDBJ whole genome shotgun (WGS) entry which is preliminary data.</text>
</comment>
<dbReference type="SUPFAM" id="SSF46955">
    <property type="entry name" value="Putative DNA-binding domain"/>
    <property type="match status" value="1"/>
</dbReference>
<evidence type="ECO:0000313" key="4">
    <source>
        <dbReference type="EMBL" id="NOL43844.1"/>
    </source>
</evidence>
<dbReference type="CDD" id="cd00592">
    <property type="entry name" value="HTH_MerR-like"/>
    <property type="match status" value="1"/>
</dbReference>
<evidence type="ECO:0000259" key="2">
    <source>
        <dbReference type="PROSITE" id="PS50937"/>
    </source>
</evidence>
<gene>
    <name evidence="3" type="ORF">HNR71_006337</name>
    <name evidence="4" type="ORF">HPO96_26705</name>
</gene>
<dbReference type="EMBL" id="JABJRC010000007">
    <property type="protein sequence ID" value="NOL43844.1"/>
    <property type="molecule type" value="Genomic_DNA"/>
</dbReference>
<reference evidence="4 5" key="1">
    <citation type="submission" date="2020-05" db="EMBL/GenBank/DDBJ databases">
        <title>Genome sequence of Kribbella sandramycini ATCC 39419.</title>
        <authorList>
            <person name="Maclea K.S."/>
            <person name="Fair J.L."/>
        </authorList>
    </citation>
    <scope>NUCLEOTIDE SEQUENCE [LARGE SCALE GENOMIC DNA]</scope>
    <source>
        <strain evidence="4 5">ATCC 39419</strain>
    </source>
</reference>
<dbReference type="GO" id="GO:0003700">
    <property type="term" value="F:DNA-binding transcription factor activity"/>
    <property type="evidence" value="ECO:0007669"/>
    <property type="project" value="InterPro"/>
</dbReference>
<dbReference type="Gene3D" id="1.10.1660.10">
    <property type="match status" value="1"/>
</dbReference>
<dbReference type="EMBL" id="JACHKF010000001">
    <property type="protein sequence ID" value="MBB6570700.1"/>
    <property type="molecule type" value="Genomic_DNA"/>
</dbReference>
<organism evidence="4 5">
    <name type="scientific">Kribbella sandramycini</name>
    <dbReference type="NCBI Taxonomy" id="60450"/>
    <lineage>
        <taxon>Bacteria</taxon>
        <taxon>Bacillati</taxon>
        <taxon>Actinomycetota</taxon>
        <taxon>Actinomycetes</taxon>
        <taxon>Propionibacteriales</taxon>
        <taxon>Kribbellaceae</taxon>
        <taxon>Kribbella</taxon>
    </lineage>
</organism>
<evidence type="ECO:0000256" key="1">
    <source>
        <dbReference type="ARBA" id="ARBA00023125"/>
    </source>
</evidence>
<dbReference type="PANTHER" id="PTHR30204">
    <property type="entry name" value="REDOX-CYCLING DRUG-SENSING TRANSCRIPTIONAL ACTIVATOR SOXR"/>
    <property type="match status" value="1"/>
</dbReference>
<dbReference type="PROSITE" id="PS50937">
    <property type="entry name" value="HTH_MERR_2"/>
    <property type="match status" value="1"/>
</dbReference>
<dbReference type="InterPro" id="IPR009061">
    <property type="entry name" value="DNA-bd_dom_put_sf"/>
</dbReference>
<dbReference type="InterPro" id="IPR000551">
    <property type="entry name" value="MerR-type_HTH_dom"/>
</dbReference>
<name>A0A7Y4L3W4_9ACTN</name>
<feature type="domain" description="HTH merR-type" evidence="2">
    <location>
        <begin position="1"/>
        <end position="69"/>
    </location>
</feature>
<dbReference type="Proteomes" id="UP000553957">
    <property type="component" value="Unassembled WGS sequence"/>
</dbReference>
<dbReference type="RefSeq" id="WP_171677087.1">
    <property type="nucleotide sequence ID" value="NZ_BAAAGT010000011.1"/>
</dbReference>